<sequence length="196" mass="22423">MNICIFGDSITWGSFDPEFGGWATRLRNYFESLQGDVQVYVLGVTGDTTTDLVRRFEVESRHRDSEIIVFAVGINDARSDYDTNELFVSTDEVRHNLDLLVTSTQKFTNSIVFIGPTLVDESKTIPVAWEQGVSYKNEHIEKVSREIMEYCEAHGIMYIPMDDLLVSSDLYDGVHPNMNGHNKMFMRIKPQVEELL</sequence>
<protein>
    <recommendedName>
        <fullName evidence="1">SGNH hydrolase-type esterase domain-containing protein</fullName>
    </recommendedName>
</protein>
<dbReference type="Gene3D" id="3.40.50.1110">
    <property type="entry name" value="SGNH hydrolase"/>
    <property type="match status" value="1"/>
</dbReference>
<dbReference type="AlphaFoldDB" id="A0A2M7TJN2"/>
<dbReference type="InterPro" id="IPR036514">
    <property type="entry name" value="SGNH_hydro_sf"/>
</dbReference>
<gene>
    <name evidence="2" type="ORF">COY32_02740</name>
</gene>
<dbReference type="EMBL" id="PFNL01000078">
    <property type="protein sequence ID" value="PIZ46793.1"/>
    <property type="molecule type" value="Genomic_DNA"/>
</dbReference>
<dbReference type="InterPro" id="IPR013830">
    <property type="entry name" value="SGNH_hydro"/>
</dbReference>
<reference evidence="3" key="1">
    <citation type="submission" date="2017-09" db="EMBL/GenBank/DDBJ databases">
        <title>Depth-based differentiation of microbial function through sediment-hosted aquifers and enrichment of novel symbionts in the deep terrestrial subsurface.</title>
        <authorList>
            <person name="Probst A.J."/>
            <person name="Ladd B."/>
            <person name="Jarett J.K."/>
            <person name="Geller-Mcgrath D.E."/>
            <person name="Sieber C.M.K."/>
            <person name="Emerson J.B."/>
            <person name="Anantharaman K."/>
            <person name="Thomas B.C."/>
            <person name="Malmstrom R."/>
            <person name="Stieglmeier M."/>
            <person name="Klingl A."/>
            <person name="Woyke T."/>
            <person name="Ryan C.M."/>
            <person name="Banfield J.F."/>
        </authorList>
    </citation>
    <scope>NUCLEOTIDE SEQUENCE [LARGE SCALE GENOMIC DNA]</scope>
</reference>
<proteinExistence type="predicted"/>
<accession>A0A2M7TJN2</accession>
<dbReference type="PANTHER" id="PTHR30383">
    <property type="entry name" value="THIOESTERASE 1/PROTEASE 1/LYSOPHOSPHOLIPASE L1"/>
    <property type="match status" value="1"/>
</dbReference>
<dbReference type="SUPFAM" id="SSF52266">
    <property type="entry name" value="SGNH hydrolase"/>
    <property type="match status" value="1"/>
</dbReference>
<dbReference type="Pfam" id="PF13472">
    <property type="entry name" value="Lipase_GDSL_2"/>
    <property type="match status" value="1"/>
</dbReference>
<organism evidence="2 3">
    <name type="scientific">candidate division WWE3 bacterium CG_4_10_14_0_2_um_filter_41_14</name>
    <dbReference type="NCBI Taxonomy" id="1975072"/>
    <lineage>
        <taxon>Bacteria</taxon>
        <taxon>Katanobacteria</taxon>
    </lineage>
</organism>
<evidence type="ECO:0000259" key="1">
    <source>
        <dbReference type="Pfam" id="PF13472"/>
    </source>
</evidence>
<evidence type="ECO:0000313" key="2">
    <source>
        <dbReference type="EMBL" id="PIZ46793.1"/>
    </source>
</evidence>
<comment type="caution">
    <text evidence="2">The sequence shown here is derived from an EMBL/GenBank/DDBJ whole genome shotgun (WGS) entry which is preliminary data.</text>
</comment>
<name>A0A2M7TJN2_UNCKA</name>
<feature type="domain" description="SGNH hydrolase-type esterase" evidence="1">
    <location>
        <begin position="5"/>
        <end position="181"/>
    </location>
</feature>
<evidence type="ECO:0000313" key="3">
    <source>
        <dbReference type="Proteomes" id="UP000228920"/>
    </source>
</evidence>
<dbReference type="Proteomes" id="UP000228920">
    <property type="component" value="Unassembled WGS sequence"/>
</dbReference>
<dbReference type="InterPro" id="IPR051532">
    <property type="entry name" value="Ester_Hydrolysis_Enzymes"/>
</dbReference>